<dbReference type="HOGENOM" id="CLU_2770505_0_0_0"/>
<gene>
    <name evidence="2" type="ordered locus">Kole_1217</name>
</gene>
<dbReference type="KEGG" id="kol:Kole_1217"/>
<keyword evidence="1" id="KW-0812">Transmembrane</keyword>
<keyword evidence="1" id="KW-0472">Membrane</keyword>
<sequence length="69" mass="7920">MLEWNNLEVAFLPEQYFKCETIFSGYIFSMLGITGMFSAVPYEVFPDNQKDVAKSKGLKSEALKIFMIL</sequence>
<reference evidence="2 3" key="2">
    <citation type="journal article" date="2011" name="J. Bacteriol.">
        <title>Genome Sequence of Kosmotoga olearia Strain TBF 19.5.1, a Thermophilic Bacterium with a Wide Growth Temperature Range, Isolated from the Troll B Oil Platform in the North Sea.</title>
        <authorList>
            <person name="Swithers K.S."/>
            <person name="Dipippo J.L."/>
            <person name="Bruce D.C."/>
            <person name="Detter C."/>
            <person name="Tapia R."/>
            <person name="Han S."/>
            <person name="Goodwin L.A."/>
            <person name="Han J."/>
            <person name="Woyke T."/>
            <person name="Pitluck S."/>
            <person name="Pennacchio L."/>
            <person name="Nolan M."/>
            <person name="Mikhailova N."/>
            <person name="Land M.L."/>
            <person name="Nesbo C.L."/>
            <person name="Gogarten J.P."/>
            <person name="Noll K.M."/>
        </authorList>
    </citation>
    <scope>NUCLEOTIDE SEQUENCE [LARGE SCALE GENOMIC DNA]</scope>
    <source>
        <strain evidence="3">ATCC BAA-1733 / DSM 21960 / TBF 19.5.1</strain>
    </source>
</reference>
<name>C5CIZ8_KOSOT</name>
<proteinExistence type="predicted"/>
<evidence type="ECO:0000313" key="2">
    <source>
        <dbReference type="EMBL" id="ACR79914.1"/>
    </source>
</evidence>
<reference evidence="2 3" key="1">
    <citation type="submission" date="2009-06" db="EMBL/GenBank/DDBJ databases">
        <title>Complete sequence of Thermotogales bacterium TBF 19.5.1.</title>
        <authorList>
            <consortium name="US DOE Joint Genome Institute"/>
            <person name="Lucas S."/>
            <person name="Copeland A."/>
            <person name="Lapidus A."/>
            <person name="Glavina del Rio T."/>
            <person name="Tice H."/>
            <person name="Bruce D."/>
            <person name="Goodwin L."/>
            <person name="Pitluck S."/>
            <person name="Chertkov O."/>
            <person name="Brettin T."/>
            <person name="Detter J.C."/>
            <person name="Han C."/>
            <person name="Schmutz J."/>
            <person name="Larimer F."/>
            <person name="Land M."/>
            <person name="Hauser L."/>
            <person name="Kyrpides N."/>
            <person name="Ovchinnikova G."/>
            <person name="Noll K."/>
        </authorList>
    </citation>
    <scope>NUCLEOTIDE SEQUENCE [LARGE SCALE GENOMIC DNA]</scope>
    <source>
        <strain evidence="3">ATCC BAA-1733 / DSM 21960 / TBF 19.5.1</strain>
    </source>
</reference>
<keyword evidence="1" id="KW-1133">Transmembrane helix</keyword>
<dbReference type="AlphaFoldDB" id="C5CIZ8"/>
<dbReference type="RefSeq" id="WP_015868571.1">
    <property type="nucleotide sequence ID" value="NC_012785.1"/>
</dbReference>
<evidence type="ECO:0000313" key="3">
    <source>
        <dbReference type="Proteomes" id="UP000002382"/>
    </source>
</evidence>
<protein>
    <submittedName>
        <fullName evidence="2">Uncharacterized protein</fullName>
    </submittedName>
</protein>
<evidence type="ECO:0000256" key="1">
    <source>
        <dbReference type="SAM" id="Phobius"/>
    </source>
</evidence>
<dbReference type="Proteomes" id="UP000002382">
    <property type="component" value="Chromosome"/>
</dbReference>
<accession>C5CIZ8</accession>
<keyword evidence="3" id="KW-1185">Reference proteome</keyword>
<feature type="transmembrane region" description="Helical" evidence="1">
    <location>
        <begin position="23"/>
        <end position="45"/>
    </location>
</feature>
<organism evidence="2 3">
    <name type="scientific">Kosmotoga olearia (strain ATCC BAA-1733 / DSM 21960 / TBF 19.5.1)</name>
    <dbReference type="NCBI Taxonomy" id="521045"/>
    <lineage>
        <taxon>Bacteria</taxon>
        <taxon>Thermotogati</taxon>
        <taxon>Thermotogota</taxon>
        <taxon>Thermotogae</taxon>
        <taxon>Kosmotogales</taxon>
        <taxon>Kosmotogaceae</taxon>
        <taxon>Kosmotoga</taxon>
    </lineage>
</organism>
<dbReference type="EMBL" id="CP001634">
    <property type="protein sequence ID" value="ACR79914.1"/>
    <property type="molecule type" value="Genomic_DNA"/>
</dbReference>